<feature type="active site" description="Proton donor" evidence="9">
    <location>
        <position position="129"/>
    </location>
</feature>
<feature type="active site" description="Proton acceptor" evidence="9">
    <location>
        <position position="7"/>
    </location>
</feature>
<evidence type="ECO:0000256" key="1">
    <source>
        <dbReference type="ARBA" id="ARBA00000901"/>
    </source>
</evidence>
<dbReference type="InterPro" id="IPR013785">
    <property type="entry name" value="Aldolase_TIM"/>
</dbReference>
<comment type="caution">
    <text evidence="12">The sequence shown here is derived from an EMBL/GenBank/DDBJ whole genome shotgun (WGS) entry which is preliminary data.</text>
</comment>
<dbReference type="RefSeq" id="WP_136130816.1">
    <property type="nucleotide sequence ID" value="NZ_PDKT01000001.1"/>
</dbReference>
<dbReference type="OrthoDB" id="9807749at2"/>
<comment type="similarity">
    <text evidence="4 9 10">Belongs to the HisA/HisF family.</text>
</comment>
<dbReference type="Pfam" id="PF00977">
    <property type="entry name" value="His_biosynth"/>
    <property type="match status" value="1"/>
</dbReference>
<dbReference type="UniPathway" id="UPA00031">
    <property type="reaction ID" value="UER00009"/>
</dbReference>
<dbReference type="InterPro" id="IPR044524">
    <property type="entry name" value="Isoase_HisA-like"/>
</dbReference>
<proteinExistence type="inferred from homology"/>
<dbReference type="Proteomes" id="UP000296153">
    <property type="component" value="Unassembled WGS sequence"/>
</dbReference>
<evidence type="ECO:0000256" key="11">
    <source>
        <dbReference type="RuleBase" id="RU003658"/>
    </source>
</evidence>
<name>A0A2P5T0U6_9GAMM</name>
<dbReference type="InterPro" id="IPR006063">
    <property type="entry name" value="HisA_bact_arch"/>
</dbReference>
<dbReference type="NCBIfam" id="TIGR00007">
    <property type="entry name" value="1-(5-phosphoribosyl)-5-[(5-phosphoribosylamino)methylideneamino]imidazole-4-carboxamide isomerase"/>
    <property type="match status" value="1"/>
</dbReference>
<sequence length="245" mass="27613">MIIPALDLIDGNVVRLYQGNYNKQLNYDINPLSYIKKYIEQGARMFHLIDLSGTKDPNKRQIQLLKSLLRDTNILIQIGGGIRNINDINTLLNAGANRVIIGSMAVNKFKEVKKWFTEFGSESIVLALDIIIDNNNKKNVAINGWQQISNVTMEEIIDTFESVGLKHVLCTDISRDGTLIGPNIKLYQEITTKFPNIEFQSSGGISSLNDIISLRNNGVQSVIIGRALLENKFTFLEANKCWQRE</sequence>
<dbReference type="GO" id="GO:0003949">
    <property type="term" value="F:1-(5-phosphoribosyl)-5-[(5-phosphoribosylamino)methylideneamino]imidazole-4-carboxamide isomerase activity"/>
    <property type="evidence" value="ECO:0007669"/>
    <property type="project" value="UniProtKB-UniRule"/>
</dbReference>
<dbReference type="Gene3D" id="3.20.20.70">
    <property type="entry name" value="Aldolase class I"/>
    <property type="match status" value="1"/>
</dbReference>
<keyword evidence="8 9" id="KW-0413">Isomerase</keyword>
<reference evidence="12 13" key="1">
    <citation type="journal article" date="2018" name="Genome Biol. Evol.">
        <title>Cladogenesis and Genomic Streamlining in Extracellular Endosymbionts of Tropical Stink Bugs.</title>
        <authorList>
            <person name="Otero-Bravo A."/>
            <person name="Goffredi S."/>
            <person name="Sabree Z.L."/>
        </authorList>
    </citation>
    <scope>NUCLEOTIDE SEQUENCE [LARGE SCALE GENOMIC DNA]</scope>
    <source>
        <strain evidence="12 13">SoEE</strain>
    </source>
</reference>
<comment type="catalytic activity">
    <reaction evidence="1 9 11">
        <text>1-(5-phospho-beta-D-ribosyl)-5-[(5-phospho-beta-D-ribosylamino)methylideneamino]imidazole-4-carboxamide = 5-[(5-phospho-1-deoxy-D-ribulos-1-ylimino)methylamino]-1-(5-phospho-beta-D-ribosyl)imidazole-4-carboxamide</text>
        <dbReference type="Rhea" id="RHEA:15469"/>
        <dbReference type="ChEBI" id="CHEBI:58435"/>
        <dbReference type="ChEBI" id="CHEBI:58525"/>
        <dbReference type="EC" id="5.3.1.16"/>
    </reaction>
</comment>
<keyword evidence="7 9" id="KW-0368">Histidine biosynthesis</keyword>
<dbReference type="FunFam" id="3.20.20.70:FF:000009">
    <property type="entry name" value="1-(5-phosphoribosyl)-5-[(5-phosphoribosylamino)methylideneamino] imidazole-4-carboxamide isomerase"/>
    <property type="match status" value="1"/>
</dbReference>
<gene>
    <name evidence="9 12" type="primary">hisA</name>
    <name evidence="12" type="ORF">CRV12_01035</name>
</gene>
<dbReference type="EMBL" id="PDKT01000001">
    <property type="protein sequence ID" value="PPI88207.1"/>
    <property type="molecule type" value="Genomic_DNA"/>
</dbReference>
<dbReference type="PANTHER" id="PTHR43090">
    <property type="entry name" value="1-(5-PHOSPHORIBOSYL)-5-[(5-PHOSPHORIBOSYLAMINO)METHYLIDENEAMINO] IMIDAZOLE-4-CARBOXAMIDE ISOMERASE"/>
    <property type="match status" value="1"/>
</dbReference>
<dbReference type="InterPro" id="IPR023016">
    <property type="entry name" value="HisA/PriA"/>
</dbReference>
<organism evidence="12 13">
    <name type="scientific">Candidatus Pantoea edessiphila</name>
    <dbReference type="NCBI Taxonomy" id="2044610"/>
    <lineage>
        <taxon>Bacteria</taxon>
        <taxon>Pseudomonadati</taxon>
        <taxon>Pseudomonadota</taxon>
        <taxon>Gammaproteobacteria</taxon>
        <taxon>Enterobacterales</taxon>
        <taxon>Erwiniaceae</taxon>
        <taxon>Pantoea</taxon>
    </lineage>
</organism>
<evidence type="ECO:0000313" key="13">
    <source>
        <dbReference type="Proteomes" id="UP000296153"/>
    </source>
</evidence>
<dbReference type="GO" id="GO:0005737">
    <property type="term" value="C:cytoplasm"/>
    <property type="evidence" value="ECO:0007669"/>
    <property type="project" value="UniProtKB-SubCell"/>
</dbReference>
<comment type="pathway">
    <text evidence="3 9 11">Amino-acid biosynthesis; L-histidine biosynthesis; L-histidine from 5-phospho-alpha-D-ribose 1-diphosphate: step 4/9.</text>
</comment>
<dbReference type="InterPro" id="IPR011060">
    <property type="entry name" value="RibuloseP-bd_barrel"/>
</dbReference>
<evidence type="ECO:0000256" key="8">
    <source>
        <dbReference type="ARBA" id="ARBA00023235"/>
    </source>
</evidence>
<dbReference type="EC" id="5.3.1.16" evidence="9 11"/>
<dbReference type="InterPro" id="IPR006062">
    <property type="entry name" value="His_biosynth"/>
</dbReference>
<evidence type="ECO:0000256" key="6">
    <source>
        <dbReference type="ARBA" id="ARBA00022605"/>
    </source>
</evidence>
<evidence type="ECO:0000256" key="5">
    <source>
        <dbReference type="ARBA" id="ARBA00022490"/>
    </source>
</evidence>
<evidence type="ECO:0000256" key="9">
    <source>
        <dbReference type="HAMAP-Rule" id="MF_01014"/>
    </source>
</evidence>
<dbReference type="SUPFAM" id="SSF51366">
    <property type="entry name" value="Ribulose-phoshate binding barrel"/>
    <property type="match status" value="1"/>
</dbReference>
<keyword evidence="5 9" id="KW-0963">Cytoplasm</keyword>
<evidence type="ECO:0000256" key="2">
    <source>
        <dbReference type="ARBA" id="ARBA00004496"/>
    </source>
</evidence>
<evidence type="ECO:0000256" key="7">
    <source>
        <dbReference type="ARBA" id="ARBA00023102"/>
    </source>
</evidence>
<evidence type="ECO:0000256" key="4">
    <source>
        <dbReference type="ARBA" id="ARBA00009667"/>
    </source>
</evidence>
<keyword evidence="6 9" id="KW-0028">Amino-acid biosynthesis</keyword>
<evidence type="ECO:0000256" key="3">
    <source>
        <dbReference type="ARBA" id="ARBA00005133"/>
    </source>
</evidence>
<dbReference type="AlphaFoldDB" id="A0A2P5T0U6"/>
<accession>A0A2P5T0U6</accession>
<dbReference type="PANTHER" id="PTHR43090:SF2">
    <property type="entry name" value="1-(5-PHOSPHORIBOSYL)-5-[(5-PHOSPHORIBOSYLAMINO)METHYLIDENEAMINO] IMIDAZOLE-4-CARBOXAMIDE ISOMERASE"/>
    <property type="match status" value="1"/>
</dbReference>
<dbReference type="GO" id="GO:0000105">
    <property type="term" value="P:L-histidine biosynthetic process"/>
    <property type="evidence" value="ECO:0007669"/>
    <property type="project" value="UniProtKB-UniRule"/>
</dbReference>
<protein>
    <recommendedName>
        <fullName evidence="9 11">1-(5-phosphoribosyl)-5-[(5-phosphoribosylamino)methylideneamino] imidazole-4-carboxamide isomerase</fullName>
        <ecNumber evidence="9 11">5.3.1.16</ecNumber>
    </recommendedName>
    <alternativeName>
        <fullName evidence="9">Phosphoribosylformimino-5-aminoimidazole carboxamide ribotide isomerase</fullName>
    </alternativeName>
</protein>
<evidence type="ECO:0000256" key="10">
    <source>
        <dbReference type="RuleBase" id="RU003657"/>
    </source>
</evidence>
<evidence type="ECO:0000313" key="12">
    <source>
        <dbReference type="EMBL" id="PPI88207.1"/>
    </source>
</evidence>
<dbReference type="GO" id="GO:0000162">
    <property type="term" value="P:L-tryptophan biosynthetic process"/>
    <property type="evidence" value="ECO:0007669"/>
    <property type="project" value="TreeGrafter"/>
</dbReference>
<dbReference type="CDD" id="cd04732">
    <property type="entry name" value="HisA"/>
    <property type="match status" value="1"/>
</dbReference>
<comment type="subcellular location">
    <subcellularLocation>
        <location evidence="2 9 11">Cytoplasm</location>
    </subcellularLocation>
</comment>
<dbReference type="HAMAP" id="MF_01014">
    <property type="entry name" value="HisA"/>
    <property type="match status" value="1"/>
</dbReference>